<dbReference type="Pfam" id="PF01074">
    <property type="entry name" value="Glyco_hydro_38N"/>
    <property type="match status" value="1"/>
</dbReference>
<evidence type="ECO:0000256" key="1">
    <source>
        <dbReference type="ARBA" id="ARBA00009792"/>
    </source>
</evidence>
<dbReference type="SUPFAM" id="SSF88713">
    <property type="entry name" value="Glycoside hydrolase/deacetylase"/>
    <property type="match status" value="1"/>
</dbReference>
<dbReference type="Pfam" id="PF07748">
    <property type="entry name" value="Glyco_hydro_38C"/>
    <property type="match status" value="1"/>
</dbReference>
<dbReference type="InterPro" id="IPR011330">
    <property type="entry name" value="Glyco_hydro/deAcase_b/a-brl"/>
</dbReference>
<dbReference type="Gene3D" id="3.20.110.10">
    <property type="entry name" value="Glycoside hydrolase 38, N terminal domain"/>
    <property type="match status" value="1"/>
</dbReference>
<proteinExistence type="inferred from homology"/>
<dbReference type="InterPro" id="IPR000602">
    <property type="entry name" value="Glyco_hydro_38_N"/>
</dbReference>
<dbReference type="InterPro" id="IPR027291">
    <property type="entry name" value="Glyco_hydro_38_N_sf"/>
</dbReference>
<keyword evidence="2" id="KW-0479">Metal-binding</keyword>
<dbReference type="Proteomes" id="UP000539052">
    <property type="component" value="Unassembled WGS sequence"/>
</dbReference>
<evidence type="ECO:0000256" key="2">
    <source>
        <dbReference type="ARBA" id="ARBA00022723"/>
    </source>
</evidence>
<dbReference type="InterPro" id="IPR041147">
    <property type="entry name" value="GH38_C"/>
</dbReference>
<dbReference type="InterPro" id="IPR037094">
    <property type="entry name" value="Glyco_hydro_38_cen_sf"/>
</dbReference>
<protein>
    <submittedName>
        <fullName evidence="6">Alpha-mannosidase</fullName>
    </submittedName>
</protein>
<dbReference type="CDD" id="cd10789">
    <property type="entry name" value="GH38N_AMII_ER_cytosolic"/>
    <property type="match status" value="1"/>
</dbReference>
<dbReference type="Gene3D" id="1.20.1270.50">
    <property type="entry name" value="Glycoside hydrolase family 38, central domain"/>
    <property type="match status" value="1"/>
</dbReference>
<evidence type="ECO:0000256" key="4">
    <source>
        <dbReference type="ARBA" id="ARBA00023295"/>
    </source>
</evidence>
<keyword evidence="3" id="KW-0378">Hydrolase</keyword>
<reference evidence="6 7" key="1">
    <citation type="submission" date="2020-03" db="EMBL/GenBank/DDBJ databases">
        <title>Genome Sequence of industrial isolate, B5A.</title>
        <authorList>
            <person name="Sharma S."/>
            <person name="Patil P.B."/>
            <person name="Korpole S."/>
        </authorList>
    </citation>
    <scope>NUCLEOTIDE SEQUENCE [LARGE SCALE GENOMIC DNA]</scope>
    <source>
        <strain evidence="6 7">PI-S10-B5A</strain>
    </source>
</reference>
<dbReference type="InterPro" id="IPR011682">
    <property type="entry name" value="Glyco_hydro_38_C"/>
</dbReference>
<dbReference type="InterPro" id="IPR015341">
    <property type="entry name" value="Glyco_hydro_38_cen"/>
</dbReference>
<comment type="caution">
    <text evidence="6">The sequence shown here is derived from an EMBL/GenBank/DDBJ whole genome shotgun (WGS) entry which is preliminary data.</text>
</comment>
<sequence>MFCLRITCQKALIWPEQPRADKKKEEFHVILIKERIGKLLSDLQSLIYKEDIPVSEYRMLKSAERFEHVSDLDTQSWEVLSKEELWGGHREYYWFETEVIIPEEWEDQCVVYELRTGREGFWDATNPQFTIYVNGIRRQGLDVNHREVLLTRQAKAGETFRIILSAFTGDQNFKLVMDSKIRILDQDTEQYFYDVSVPYEAAKLLPDGDSSCIAILTAANESLNLLDLRKEYSPEYYESLKKAYRYMKEEFYDRYCGGESKTICCVGHTHIDVAWLWTLAVTEDKAVRSFSTVLELMRQYPEYVFMSSQPQLYKYVKKNAPDVYEEIKKRVAEGRWETEGGMFVEADCNLSSGESLVRQFLHGKEFFREEFGTDNVILWLPDVFGYSAALPQIMKKCGIRYFMTTKISWNEFNKMPYDTFYWEGIDGTKILTHFSPSREYNKAAVLGGTETEHFTTYNAYLNPTYVKGAWERYSQKYLNDEVLMSFGYGDGGGGPTKDMLENQRRLEKGIPGCPKTKMSTSRQFFENLEQDVKGQKYLPSWVGELYLEYHRGTYTSMARNKKYNRKSEFLFENAECYGMLNRILTNSTYPKKTIDESWEVILRNQFHDILPGSSIKEVYEDSRNEYEKITKNGKELVDLALDEVTKQITGTKNTLAVFNPNSFTGEGLVTVKLPEGMKNPGILDGDSRLPVQIAEDGTLLFGASGVPSKGYRTFVLTEDNGNVAETALTADVKRLENQYLRVVLNEKGQISSIYDKIMEREVLPDQKCANVLMTYEDRPHNYDAWDVNNYYVEKSWEITDVASMELVENGPVRATVCVKRKYLDSVICQYISLNFDSPEILIRNEIDWKEKNIFMKSIIPVDVHTDEAVFDIQYGNVKRKTHYNTMWDYARFEVCMHKWLDVSEGDYGVSVLNDCKYGCHVHNGEIGISMLKSAVYPNPDADKEHHSFVFSIYPHKGDWKEAGTPKRAYLLNNPMTARIKETDEGSLPGAFSLVKTDADNVIIEVVKEERNGDDMIIRFYETANQRTTGNMIFGTEILGVWECSMLEEEEQEIPFIDAAVSYTIKPYEIKTWKIKLKKAVCSCSFLLA</sequence>
<feature type="domain" description="Glycoside hydrolase family 38 central" evidence="5">
    <location>
        <begin position="548"/>
        <end position="626"/>
    </location>
</feature>
<keyword evidence="7" id="KW-1185">Reference proteome</keyword>
<dbReference type="Gene3D" id="2.60.40.2220">
    <property type="match status" value="1"/>
</dbReference>
<dbReference type="InterPro" id="IPR011013">
    <property type="entry name" value="Gal_mutarotase_sf_dom"/>
</dbReference>
<accession>A0ABX1VJP1</accession>
<keyword evidence="4" id="KW-0326">Glycosidase</keyword>
<evidence type="ECO:0000259" key="5">
    <source>
        <dbReference type="SMART" id="SM00872"/>
    </source>
</evidence>
<evidence type="ECO:0000313" key="6">
    <source>
        <dbReference type="EMBL" id="NNJ28346.1"/>
    </source>
</evidence>
<dbReference type="InterPro" id="IPR028995">
    <property type="entry name" value="Glyco_hydro_57/38_cen_sf"/>
</dbReference>
<dbReference type="SMART" id="SM00872">
    <property type="entry name" value="Alpha-mann_mid"/>
    <property type="match status" value="1"/>
</dbReference>
<name>A0ABX1VJP1_9FIRM</name>
<organism evidence="6 7">
    <name type="scientific">Lacrimispora defluvii</name>
    <dbReference type="NCBI Taxonomy" id="2719233"/>
    <lineage>
        <taxon>Bacteria</taxon>
        <taxon>Bacillati</taxon>
        <taxon>Bacillota</taxon>
        <taxon>Clostridia</taxon>
        <taxon>Lachnospirales</taxon>
        <taxon>Lachnospiraceae</taxon>
        <taxon>Lacrimispora</taxon>
    </lineage>
</organism>
<dbReference type="SUPFAM" id="SSF88688">
    <property type="entry name" value="Families 57/38 glycoside transferase middle domain"/>
    <property type="match status" value="1"/>
</dbReference>
<evidence type="ECO:0000256" key="3">
    <source>
        <dbReference type="ARBA" id="ARBA00022801"/>
    </source>
</evidence>
<dbReference type="Pfam" id="PF09261">
    <property type="entry name" value="Alpha-mann_mid"/>
    <property type="match status" value="1"/>
</dbReference>
<gene>
    <name evidence="6" type="ORF">G9470_00840</name>
</gene>
<dbReference type="PANTHER" id="PTHR46017:SF1">
    <property type="entry name" value="ALPHA-MANNOSIDASE 2C1"/>
    <property type="match status" value="1"/>
</dbReference>
<dbReference type="Gene3D" id="2.70.98.30">
    <property type="entry name" value="Golgi alpha-mannosidase II, domain 4"/>
    <property type="match status" value="1"/>
</dbReference>
<dbReference type="EMBL" id="JAAOXG010000001">
    <property type="protein sequence ID" value="NNJ28346.1"/>
    <property type="molecule type" value="Genomic_DNA"/>
</dbReference>
<comment type="similarity">
    <text evidence="1">Belongs to the glycosyl hydrolase 38 family.</text>
</comment>
<dbReference type="SUPFAM" id="SSF74650">
    <property type="entry name" value="Galactose mutarotase-like"/>
    <property type="match status" value="1"/>
</dbReference>
<evidence type="ECO:0000313" key="7">
    <source>
        <dbReference type="Proteomes" id="UP000539052"/>
    </source>
</evidence>
<dbReference type="Pfam" id="PF17677">
    <property type="entry name" value="Glyco_hydro38C2"/>
    <property type="match status" value="1"/>
</dbReference>
<dbReference type="PANTHER" id="PTHR46017">
    <property type="entry name" value="ALPHA-MANNOSIDASE 2C1"/>
    <property type="match status" value="1"/>
</dbReference>